<organism evidence="10 11">
    <name type="scientific">Phormidium nigroviride PCC 7112</name>
    <dbReference type="NCBI Taxonomy" id="179408"/>
    <lineage>
        <taxon>Bacteria</taxon>
        <taxon>Bacillati</taxon>
        <taxon>Cyanobacteriota</taxon>
        <taxon>Cyanophyceae</taxon>
        <taxon>Oscillatoriophycideae</taxon>
        <taxon>Oscillatoriales</taxon>
        <taxon>Oscillatoriaceae</taxon>
        <taxon>Phormidium</taxon>
    </lineage>
</organism>
<dbReference type="HOGENOM" id="CLU_160496_1_0_3"/>
<reference evidence="10 11" key="1">
    <citation type="submission" date="2012-05" db="EMBL/GenBank/DDBJ databases">
        <title>Finished chromosome of genome of Oscillatoria sp. PCC 7112.</title>
        <authorList>
            <consortium name="US DOE Joint Genome Institute"/>
            <person name="Gugger M."/>
            <person name="Coursin T."/>
            <person name="Rippka R."/>
            <person name="Tandeau De Marsac N."/>
            <person name="Huntemann M."/>
            <person name="Wei C.-L."/>
            <person name="Han J."/>
            <person name="Detter J.C."/>
            <person name="Han C."/>
            <person name="Tapia R."/>
            <person name="Davenport K."/>
            <person name="Daligault H."/>
            <person name="Erkkila T."/>
            <person name="Gu W."/>
            <person name="Munk A.C.C."/>
            <person name="Teshima H."/>
            <person name="Xu Y."/>
            <person name="Chain P."/>
            <person name="Chen A."/>
            <person name="Krypides N."/>
            <person name="Mavromatis K."/>
            <person name="Markowitz V."/>
            <person name="Szeto E."/>
            <person name="Ivanova N."/>
            <person name="Mikhailova N."/>
            <person name="Ovchinnikova G."/>
            <person name="Pagani I."/>
            <person name="Pati A."/>
            <person name="Goodwin L."/>
            <person name="Peters L."/>
            <person name="Pitluck S."/>
            <person name="Woyke T."/>
            <person name="Kerfeld C."/>
        </authorList>
    </citation>
    <scope>NUCLEOTIDE SEQUENCE [LARGE SCALE GENOMIC DNA]</scope>
    <source>
        <strain evidence="10 11">PCC 7112</strain>
    </source>
</reference>
<keyword evidence="6 9" id="KW-1133">Transmembrane helix</keyword>
<evidence type="ECO:0000256" key="4">
    <source>
        <dbReference type="ARBA" id="ARBA00022692"/>
    </source>
</evidence>
<keyword evidence="5 9" id="KW-0603">Photosystem I</keyword>
<comment type="caution">
    <text evidence="9">Lacks conserved residue(s) required for the propagation of feature annotation.</text>
</comment>
<dbReference type="GO" id="GO:0015979">
    <property type="term" value="P:photosynthesis"/>
    <property type="evidence" value="ECO:0007669"/>
    <property type="project" value="UniProtKB-UniRule"/>
</dbReference>
<dbReference type="HAMAP" id="MF_00474">
    <property type="entry name" value="PSI_PsaK"/>
    <property type="match status" value="1"/>
</dbReference>
<dbReference type="InterPro" id="IPR000549">
    <property type="entry name" value="PSI_PsaG/PsaK"/>
</dbReference>
<dbReference type="OrthoDB" id="561382at2"/>
<proteinExistence type="inferred from homology"/>
<gene>
    <name evidence="9" type="primary">psaK</name>
    <name evidence="10" type="ORF">Osc7112_3434</name>
</gene>
<evidence type="ECO:0000256" key="7">
    <source>
        <dbReference type="ARBA" id="ARBA00023078"/>
    </source>
</evidence>
<comment type="subcellular location">
    <subcellularLocation>
        <location evidence="9">Cellular thylakoid membrane</location>
        <topology evidence="9">Multi-pass membrane protein</topology>
    </subcellularLocation>
    <subcellularLocation>
        <location evidence="1">Membrane</location>
        <topology evidence="1">Multi-pass membrane protein</topology>
    </subcellularLocation>
</comment>
<dbReference type="Gene3D" id="1.20.860.20">
    <property type="entry name" value="Photosystem I PsaK, reaction centre"/>
    <property type="match status" value="1"/>
</dbReference>
<dbReference type="PROSITE" id="PS01026">
    <property type="entry name" value="PHOTOSYSTEM_I_PSAGK"/>
    <property type="match status" value="1"/>
</dbReference>
<evidence type="ECO:0000256" key="9">
    <source>
        <dbReference type="HAMAP-Rule" id="MF_00474"/>
    </source>
</evidence>
<evidence type="ECO:0000256" key="5">
    <source>
        <dbReference type="ARBA" id="ARBA00022836"/>
    </source>
</evidence>
<dbReference type="GO" id="GO:0031676">
    <property type="term" value="C:plasma membrane-derived thylakoid membrane"/>
    <property type="evidence" value="ECO:0007669"/>
    <property type="project" value="UniProtKB-SubCell"/>
</dbReference>
<evidence type="ECO:0000256" key="3">
    <source>
        <dbReference type="ARBA" id="ARBA00022531"/>
    </source>
</evidence>
<dbReference type="Proteomes" id="UP000010478">
    <property type="component" value="Chromosome"/>
</dbReference>
<name>K9VKM8_9CYAN</name>
<dbReference type="GO" id="GO:0009522">
    <property type="term" value="C:photosystem I"/>
    <property type="evidence" value="ECO:0007669"/>
    <property type="project" value="UniProtKB-KW"/>
</dbReference>
<protein>
    <recommendedName>
        <fullName evidence="9">Photosystem I reaction center subunit PsaK</fullName>
    </recommendedName>
    <alternativeName>
        <fullName evidence="9">Photosystem I subunit X</fullName>
    </alternativeName>
</protein>
<dbReference type="AlphaFoldDB" id="K9VKM8"/>
<keyword evidence="11" id="KW-1185">Reference proteome</keyword>
<dbReference type="EMBL" id="CP003614">
    <property type="protein sequence ID" value="AFZ07805.1"/>
    <property type="molecule type" value="Genomic_DNA"/>
</dbReference>
<dbReference type="eggNOG" id="ENOG503323W">
    <property type="taxonomic scope" value="Bacteria"/>
</dbReference>
<dbReference type="STRING" id="179408.Osc7112_3434"/>
<keyword evidence="3 9" id="KW-0602">Photosynthesis</keyword>
<dbReference type="InterPro" id="IPR037101">
    <property type="entry name" value="PSI_PsaK_bact"/>
</dbReference>
<dbReference type="InterPro" id="IPR017492">
    <property type="entry name" value="PSI_PsaK"/>
</dbReference>
<evidence type="ECO:0000256" key="2">
    <source>
        <dbReference type="ARBA" id="ARBA00006458"/>
    </source>
</evidence>
<dbReference type="Pfam" id="PF01241">
    <property type="entry name" value="PSI_PSAK"/>
    <property type="match status" value="1"/>
</dbReference>
<dbReference type="SUPFAM" id="SSF81563">
    <property type="entry name" value="Photosystem I reaction center subunit X, PsaK"/>
    <property type="match status" value="1"/>
</dbReference>
<evidence type="ECO:0000256" key="6">
    <source>
        <dbReference type="ARBA" id="ARBA00022989"/>
    </source>
</evidence>
<evidence type="ECO:0000256" key="1">
    <source>
        <dbReference type="ARBA" id="ARBA00004141"/>
    </source>
</evidence>
<dbReference type="KEGG" id="oni:Osc7112_3434"/>
<evidence type="ECO:0000313" key="11">
    <source>
        <dbReference type="Proteomes" id="UP000010478"/>
    </source>
</evidence>
<dbReference type="NCBIfam" id="TIGR03049">
    <property type="entry name" value="PS_I_psaK"/>
    <property type="match status" value="1"/>
</dbReference>
<evidence type="ECO:0000256" key="8">
    <source>
        <dbReference type="ARBA" id="ARBA00023136"/>
    </source>
</evidence>
<keyword evidence="7 9" id="KW-0793">Thylakoid</keyword>
<evidence type="ECO:0000313" key="10">
    <source>
        <dbReference type="EMBL" id="AFZ07805.1"/>
    </source>
</evidence>
<dbReference type="RefSeq" id="WP_015177068.1">
    <property type="nucleotide sequence ID" value="NC_019729.1"/>
</dbReference>
<comment type="similarity">
    <text evidence="2 9">Belongs to the PsaG/PsaK family.</text>
</comment>
<feature type="transmembrane region" description="Helical" evidence="9">
    <location>
        <begin position="25"/>
        <end position="43"/>
    </location>
</feature>
<sequence>MIASSLLLAVQSTAPSTPEWSPTVGLTMILCNLLAIAIGYYGINKQNRGKGPALPVAVPGMFKGFGIPELLATTSFGHLLGAGVILGLGNAGVL</sequence>
<dbReference type="InterPro" id="IPR035982">
    <property type="entry name" value="PSI_centre_PsaK_sf"/>
</dbReference>
<keyword evidence="8 9" id="KW-0472">Membrane</keyword>
<keyword evidence="4 9" id="KW-0812">Transmembrane</keyword>
<accession>K9VKM8</accession>